<keyword evidence="3" id="KW-1185">Reference proteome</keyword>
<evidence type="ECO:0000313" key="2">
    <source>
        <dbReference type="EMBL" id="RMB98743.1"/>
    </source>
</evidence>
<proteinExistence type="predicted"/>
<feature type="compositionally biased region" description="Acidic residues" evidence="1">
    <location>
        <begin position="80"/>
        <end position="91"/>
    </location>
</feature>
<accession>A0A3M0JIA4</accession>
<organism evidence="2 3">
    <name type="scientific">Hirundo rustica rustica</name>
    <dbReference type="NCBI Taxonomy" id="333673"/>
    <lineage>
        <taxon>Eukaryota</taxon>
        <taxon>Metazoa</taxon>
        <taxon>Chordata</taxon>
        <taxon>Craniata</taxon>
        <taxon>Vertebrata</taxon>
        <taxon>Euteleostomi</taxon>
        <taxon>Archelosauria</taxon>
        <taxon>Archosauria</taxon>
        <taxon>Dinosauria</taxon>
        <taxon>Saurischia</taxon>
        <taxon>Theropoda</taxon>
        <taxon>Coelurosauria</taxon>
        <taxon>Aves</taxon>
        <taxon>Neognathae</taxon>
        <taxon>Neoaves</taxon>
        <taxon>Telluraves</taxon>
        <taxon>Australaves</taxon>
        <taxon>Passeriformes</taxon>
        <taxon>Sylvioidea</taxon>
        <taxon>Hirundinidae</taxon>
        <taxon>Hirundo</taxon>
    </lineage>
</organism>
<comment type="caution">
    <text evidence="2">The sequence shown here is derived from an EMBL/GenBank/DDBJ whole genome shotgun (WGS) entry which is preliminary data.</text>
</comment>
<dbReference type="AlphaFoldDB" id="A0A3M0JIA4"/>
<evidence type="ECO:0000256" key="1">
    <source>
        <dbReference type="SAM" id="MobiDB-lite"/>
    </source>
</evidence>
<protein>
    <submittedName>
        <fullName evidence="2">Uncharacterized protein</fullName>
    </submittedName>
</protein>
<feature type="region of interest" description="Disordered" evidence="1">
    <location>
        <begin position="76"/>
        <end position="113"/>
    </location>
</feature>
<name>A0A3M0JIA4_HIRRU</name>
<dbReference type="EMBL" id="QRBI01000152">
    <property type="protein sequence ID" value="RMB98743.1"/>
    <property type="molecule type" value="Genomic_DNA"/>
</dbReference>
<gene>
    <name evidence="2" type="ORF">DUI87_24962</name>
</gene>
<evidence type="ECO:0000313" key="3">
    <source>
        <dbReference type="Proteomes" id="UP000269221"/>
    </source>
</evidence>
<reference evidence="2 3" key="1">
    <citation type="submission" date="2018-07" db="EMBL/GenBank/DDBJ databases">
        <title>A high quality draft genome assembly of the barn swallow (H. rustica rustica).</title>
        <authorList>
            <person name="Formenti G."/>
            <person name="Chiara M."/>
            <person name="Poveda L."/>
            <person name="Francoijs K.-J."/>
            <person name="Bonisoli-Alquati A."/>
            <person name="Canova L."/>
            <person name="Gianfranceschi L."/>
            <person name="Horner D.S."/>
            <person name="Saino N."/>
        </authorList>
    </citation>
    <scope>NUCLEOTIDE SEQUENCE [LARGE SCALE GENOMIC DNA]</scope>
    <source>
        <strain evidence="2">Chelidonia</strain>
        <tissue evidence="2">Blood</tissue>
    </source>
</reference>
<sequence>MRGRLAPSNGRSIKVYMPSKIFTILSNMGRRPEMLDMSLPFVNTPFVNTYTSVATERWEKWKVSLIAGITNSITMRTNPIEEDTQEAEERETEPGRNRGIPSFGPRKDIGPETIGSGVVGYFKAFHMEARMTKYPGYNPGPKEAEDCAAID</sequence>
<dbReference type="Proteomes" id="UP000269221">
    <property type="component" value="Unassembled WGS sequence"/>
</dbReference>